<dbReference type="PRINTS" id="PR00380">
    <property type="entry name" value="KINESINHEAVY"/>
</dbReference>
<name>A0AAV9BZ42_ACOGR</name>
<organism evidence="10 11">
    <name type="scientific">Acorus gramineus</name>
    <name type="common">Dwarf sweet flag</name>
    <dbReference type="NCBI Taxonomy" id="55184"/>
    <lineage>
        <taxon>Eukaryota</taxon>
        <taxon>Viridiplantae</taxon>
        <taxon>Streptophyta</taxon>
        <taxon>Embryophyta</taxon>
        <taxon>Tracheophyta</taxon>
        <taxon>Spermatophyta</taxon>
        <taxon>Magnoliopsida</taxon>
        <taxon>Liliopsida</taxon>
        <taxon>Acoraceae</taxon>
        <taxon>Acorus</taxon>
    </lineage>
</organism>
<dbReference type="PANTHER" id="PTHR37739:SF18">
    <property type="entry name" value="KINESIN-LIKE PROTEIN KIN-12C"/>
    <property type="match status" value="1"/>
</dbReference>
<dbReference type="InterPro" id="IPR027417">
    <property type="entry name" value="P-loop_NTPase"/>
</dbReference>
<evidence type="ECO:0000313" key="11">
    <source>
        <dbReference type="Proteomes" id="UP001179952"/>
    </source>
</evidence>
<dbReference type="GO" id="GO:0005524">
    <property type="term" value="F:ATP binding"/>
    <property type="evidence" value="ECO:0007669"/>
    <property type="project" value="UniProtKB-UniRule"/>
</dbReference>
<feature type="binding site" evidence="7">
    <location>
        <begin position="228"/>
        <end position="235"/>
    </location>
    <ligand>
        <name>ATP</name>
        <dbReference type="ChEBI" id="CHEBI:30616"/>
    </ligand>
</feature>
<dbReference type="Pfam" id="PF00225">
    <property type="entry name" value="Kinesin"/>
    <property type="match status" value="1"/>
</dbReference>
<dbReference type="Proteomes" id="UP001179952">
    <property type="component" value="Unassembled WGS sequence"/>
</dbReference>
<sequence>MSSHKRIISRSRPTDAGENEFKALSDLIPHPPSRPPLNTIQVPNRNPTEIFDETANNGGGGGGSRPNTPKSGRGKAPSESGSAQSTPARVVSRVYSGGSAIRRPPPYFRGGTGSKAQREVGIANCGASVEVSHFELNEDPSFWRDHNVQVLIRIRPINSTESSLQEHSRCLKQESSQTLMWIGHPETRFTFDHVACETISQEKLFEVAGLPMVENCMSGYNSCMFAYGQTGSGKTYTMMGEIQEINEISEGRGMTPRIFEYLFSRIREEEENRKDEKLKYSCKCSFLEIYNEQITDLLEPSSTNLQLREDLKKGVYVENLMEHEVATVKDVLEILIRGTANRKIAATHMNSESSRSHSVFTCVIESQWEKDSMTHLRYGRLNLVDLAGSERQKSSGAEGERLKEAANINKSLSTLGLVIMTLVDVAHGKQRHIPYRDSRLTFLLQDSLGGNSKTTIIANVSPSICSANETLSTLKFAQRAKLIQNNAKVNEDASGNVIALQQQIQQLKKMFIYQIKNLEAILIGALRREKKMETSVRRLEDEIEHTNHLVCQREDDAQRIKDLSWIHEEKTKQLKMLTDGLVSGDSFLKEENDVLLQEIQLLQARINGNPELTRLSLENMRLNEELKMFQEFYQLGERETLLAEISELRQQVLHLMFEEVQKRLCLITEENVELKSAVATKEAEISALAEKWEKATIDLTSFLSDGCQSLEEASDQIEIIIKSFPQMALIDEHIKRVVQVFIGNEKIIADLQNKLENAQKMGCEMKKQLSALKEATLVFSDVQQLENDENTKELLQLRALLREKGSIICDLESKLKLSCQFSNARFVTEEKMKHADRLLLKFEEAQETMKEADVVLTTLLDVNMRAKHNRDVWKRASEVLEAEKASLLEVVQSLQITILQSFLQIQMNVEKEMKAMHSEITSLGKDFLNCVGALKIWLEDIASNMMEKGFVLFVLHLCHMGLNIMMNSSSLKRELARKDVLLKGLLFDFRLLQELTSNAKDKKDETLGMMDALSQVHQELDHKTSQVDDILVQQRQLQIQLTDKEAEFNMIKSDLERANSKIDMLADENNELRHLLEDLYVTKRDLNENLEEKQTVIEGLEKEILCLSSSVEEKLFSTVEGIEDEMRKVSHEKDNLRDELVSLNANLDMAKTLADEKEAIAVEARQVAEASKLYAEQKEEEVKILERSIEELEYTIDVLEKKVKIKQYKDHIFELVLHSEAQASQFQQKYKALEAMVSEVNTDPSTSNPAISTMDKTEKSSMRTRGSSSPFKCIASLVQQMTSEKDQELSVARHQIEELEAVSASRQKEVCALTARLATVESMTHDVIRDLLGVKMDMTNYAVS</sequence>
<dbReference type="InterPro" id="IPR044986">
    <property type="entry name" value="KIF15/KIN-12"/>
</dbReference>
<dbReference type="GO" id="GO:0008017">
    <property type="term" value="F:microtubule binding"/>
    <property type="evidence" value="ECO:0007669"/>
    <property type="project" value="InterPro"/>
</dbReference>
<dbReference type="SUPFAM" id="SSF52540">
    <property type="entry name" value="P-loop containing nucleoside triphosphate hydrolases"/>
    <property type="match status" value="1"/>
</dbReference>
<feature type="compositionally biased region" description="Polar residues" evidence="8">
    <location>
        <begin position="1241"/>
        <end position="1251"/>
    </location>
</feature>
<dbReference type="GO" id="GO:0007018">
    <property type="term" value="P:microtubule-based movement"/>
    <property type="evidence" value="ECO:0007669"/>
    <property type="project" value="InterPro"/>
</dbReference>
<evidence type="ECO:0000256" key="1">
    <source>
        <dbReference type="ARBA" id="ARBA00022701"/>
    </source>
</evidence>
<evidence type="ECO:0000256" key="2">
    <source>
        <dbReference type="ARBA" id="ARBA00022741"/>
    </source>
</evidence>
<reference evidence="10" key="2">
    <citation type="submission" date="2023-06" db="EMBL/GenBank/DDBJ databases">
        <authorList>
            <person name="Ma L."/>
            <person name="Liu K.-W."/>
            <person name="Li Z."/>
            <person name="Hsiao Y.-Y."/>
            <person name="Qi Y."/>
            <person name="Fu T."/>
            <person name="Tang G."/>
            <person name="Zhang D."/>
            <person name="Sun W.-H."/>
            <person name="Liu D.-K."/>
            <person name="Li Y."/>
            <person name="Chen G.-Z."/>
            <person name="Liu X.-D."/>
            <person name="Liao X.-Y."/>
            <person name="Jiang Y.-T."/>
            <person name="Yu X."/>
            <person name="Hao Y."/>
            <person name="Huang J."/>
            <person name="Zhao X.-W."/>
            <person name="Ke S."/>
            <person name="Chen Y.-Y."/>
            <person name="Wu W.-L."/>
            <person name="Hsu J.-L."/>
            <person name="Lin Y.-F."/>
            <person name="Huang M.-D."/>
            <person name="Li C.-Y."/>
            <person name="Huang L."/>
            <person name="Wang Z.-W."/>
            <person name="Zhao X."/>
            <person name="Zhong W.-Y."/>
            <person name="Peng D.-H."/>
            <person name="Ahmad S."/>
            <person name="Lan S."/>
            <person name="Zhang J.-S."/>
            <person name="Tsai W.-C."/>
            <person name="Van De Peer Y."/>
            <person name="Liu Z.-J."/>
        </authorList>
    </citation>
    <scope>NUCLEOTIDE SEQUENCE</scope>
    <source>
        <strain evidence="10">SCP</strain>
        <tissue evidence="10">Leaves</tissue>
    </source>
</reference>
<dbReference type="GO" id="GO:0003777">
    <property type="term" value="F:microtubule motor activity"/>
    <property type="evidence" value="ECO:0007669"/>
    <property type="project" value="InterPro"/>
</dbReference>
<dbReference type="CDD" id="cd01373">
    <property type="entry name" value="KISc_KLP2_like"/>
    <property type="match status" value="1"/>
</dbReference>
<evidence type="ECO:0000256" key="7">
    <source>
        <dbReference type="PROSITE-ProRule" id="PRU00283"/>
    </source>
</evidence>
<dbReference type="SMART" id="SM00129">
    <property type="entry name" value="KISc"/>
    <property type="match status" value="1"/>
</dbReference>
<dbReference type="GO" id="GO:0005874">
    <property type="term" value="C:microtubule"/>
    <property type="evidence" value="ECO:0007669"/>
    <property type="project" value="UniProtKB-KW"/>
</dbReference>
<dbReference type="InterPro" id="IPR019821">
    <property type="entry name" value="Kinesin_motor_CS"/>
</dbReference>
<evidence type="ECO:0000256" key="6">
    <source>
        <dbReference type="ARBA" id="ARBA00034488"/>
    </source>
</evidence>
<comment type="similarity">
    <text evidence="6">Belongs to the TRAFAC class myosin-kinesin ATPase superfamily. Kinesin family. KIN-12 subfamily.</text>
</comment>
<evidence type="ECO:0000259" key="9">
    <source>
        <dbReference type="PROSITE" id="PS50067"/>
    </source>
</evidence>
<feature type="domain" description="Kinesin motor" evidence="9">
    <location>
        <begin position="147"/>
        <end position="483"/>
    </location>
</feature>
<evidence type="ECO:0000313" key="10">
    <source>
        <dbReference type="EMBL" id="KAK1281392.1"/>
    </source>
</evidence>
<keyword evidence="3 7" id="KW-0067">ATP-binding</keyword>
<evidence type="ECO:0000256" key="3">
    <source>
        <dbReference type="ARBA" id="ARBA00022840"/>
    </source>
</evidence>
<dbReference type="PROSITE" id="PS50067">
    <property type="entry name" value="KINESIN_MOTOR_2"/>
    <property type="match status" value="1"/>
</dbReference>
<dbReference type="InterPro" id="IPR001752">
    <property type="entry name" value="Kinesin_motor_dom"/>
</dbReference>
<keyword evidence="11" id="KW-1185">Reference proteome</keyword>
<keyword evidence="1" id="KW-0493">Microtubule</keyword>
<proteinExistence type="inferred from homology"/>
<feature type="region of interest" description="Disordered" evidence="8">
    <location>
        <begin position="1"/>
        <end position="89"/>
    </location>
</feature>
<evidence type="ECO:0000256" key="4">
    <source>
        <dbReference type="ARBA" id="ARBA00023054"/>
    </source>
</evidence>
<dbReference type="InterPro" id="IPR036961">
    <property type="entry name" value="Kinesin_motor_dom_sf"/>
</dbReference>
<feature type="region of interest" description="Disordered" evidence="8">
    <location>
        <begin position="1241"/>
        <end position="1268"/>
    </location>
</feature>
<keyword evidence="4" id="KW-0175">Coiled coil</keyword>
<reference evidence="10" key="1">
    <citation type="journal article" date="2023" name="Nat. Commun.">
        <title>Diploid and tetraploid genomes of Acorus and the evolution of monocots.</title>
        <authorList>
            <person name="Ma L."/>
            <person name="Liu K.W."/>
            <person name="Li Z."/>
            <person name="Hsiao Y.Y."/>
            <person name="Qi Y."/>
            <person name="Fu T."/>
            <person name="Tang G.D."/>
            <person name="Zhang D."/>
            <person name="Sun W.H."/>
            <person name="Liu D.K."/>
            <person name="Li Y."/>
            <person name="Chen G.Z."/>
            <person name="Liu X.D."/>
            <person name="Liao X.Y."/>
            <person name="Jiang Y.T."/>
            <person name="Yu X."/>
            <person name="Hao Y."/>
            <person name="Huang J."/>
            <person name="Zhao X.W."/>
            <person name="Ke S."/>
            <person name="Chen Y.Y."/>
            <person name="Wu W.L."/>
            <person name="Hsu J.L."/>
            <person name="Lin Y.F."/>
            <person name="Huang M.D."/>
            <person name="Li C.Y."/>
            <person name="Huang L."/>
            <person name="Wang Z.W."/>
            <person name="Zhao X."/>
            <person name="Zhong W.Y."/>
            <person name="Peng D.H."/>
            <person name="Ahmad S."/>
            <person name="Lan S."/>
            <person name="Zhang J.S."/>
            <person name="Tsai W.C."/>
            <person name="Van de Peer Y."/>
            <person name="Liu Z.J."/>
        </authorList>
    </citation>
    <scope>NUCLEOTIDE SEQUENCE</scope>
    <source>
        <strain evidence="10">SCP</strain>
    </source>
</reference>
<dbReference type="FunFam" id="3.40.850.10:FF:000033">
    <property type="entry name" value="Kinesin-like protein KIN-12E"/>
    <property type="match status" value="1"/>
</dbReference>
<dbReference type="Gene3D" id="3.40.850.10">
    <property type="entry name" value="Kinesin motor domain"/>
    <property type="match status" value="1"/>
</dbReference>
<accession>A0AAV9BZ42</accession>
<evidence type="ECO:0000256" key="8">
    <source>
        <dbReference type="SAM" id="MobiDB-lite"/>
    </source>
</evidence>
<feature type="compositionally biased region" description="Polar residues" evidence="8">
    <location>
        <begin position="36"/>
        <end position="47"/>
    </location>
</feature>
<feature type="compositionally biased region" description="Basic and acidic residues" evidence="8">
    <location>
        <begin position="12"/>
        <end position="23"/>
    </location>
</feature>
<dbReference type="PROSITE" id="PS00411">
    <property type="entry name" value="KINESIN_MOTOR_1"/>
    <property type="match status" value="1"/>
</dbReference>
<keyword evidence="2 7" id="KW-0547">Nucleotide-binding</keyword>
<comment type="caution">
    <text evidence="10">The sequence shown here is derived from an EMBL/GenBank/DDBJ whole genome shotgun (WGS) entry which is preliminary data.</text>
</comment>
<evidence type="ECO:0000256" key="5">
    <source>
        <dbReference type="ARBA" id="ARBA00023175"/>
    </source>
</evidence>
<dbReference type="PANTHER" id="PTHR37739">
    <property type="entry name" value="KINESIN-LIKE PROTEIN KIN-12D"/>
    <property type="match status" value="1"/>
</dbReference>
<gene>
    <name evidence="10" type="ORF">QJS04_geneDACA004660</name>
</gene>
<keyword evidence="5 7" id="KW-0505">Motor protein</keyword>
<dbReference type="EMBL" id="JAUJYN010000001">
    <property type="protein sequence ID" value="KAK1281392.1"/>
    <property type="molecule type" value="Genomic_DNA"/>
</dbReference>
<protein>
    <submittedName>
        <fullName evidence="10">Kinesin-like protein KIN12B</fullName>
    </submittedName>
</protein>